<feature type="region of interest" description="Disordered" evidence="1">
    <location>
        <begin position="289"/>
        <end position="325"/>
    </location>
</feature>
<feature type="compositionally biased region" description="Basic and acidic residues" evidence="1">
    <location>
        <begin position="300"/>
        <end position="314"/>
    </location>
</feature>
<sequence>MPRERWEEAMTDYLCPSPQCHCSYTETRFLFNTTSILSLDSARKLSMETLSPISPLGFLKDHHHSVGVGLSVAAPVNADLSVRAGDLVRANGIIAATTTTTASAAMIPTDNNNANNNNNNHHQLLALRNSGSSYAGSHSSGDSTISDNSSVNSVFYKAKSPSSPTSGINEYVREPLKVPPGINNVNESGKPPAPQPNSMNGSAIPRLYPSNSPQHYNQNQNPAPPLKHPDNMASLTSLKSKLNSLHQELTYTVQDELEDSTNQVVFLPPPPTDVDSDCDSVGRCDIGGPCSPRHRNSNGRGRDSSWLRSSRELSKSPTGRGSGSGGNNRCLCCMLLVFVLSSAALSAILLLMYLGKLQLAPIPTIREYMKEGTPKLGEGALLREVSCCLIP</sequence>
<keyword evidence="2" id="KW-0472">Membrane</keyword>
<keyword evidence="2" id="KW-0812">Transmembrane</keyword>
<evidence type="ECO:0000256" key="2">
    <source>
        <dbReference type="SAM" id="Phobius"/>
    </source>
</evidence>
<evidence type="ECO:0000313" key="4">
    <source>
        <dbReference type="Proteomes" id="UP000762676"/>
    </source>
</evidence>
<evidence type="ECO:0008006" key="5">
    <source>
        <dbReference type="Google" id="ProtNLM"/>
    </source>
</evidence>
<feature type="region of interest" description="Disordered" evidence="1">
    <location>
        <begin position="178"/>
        <end position="232"/>
    </location>
</feature>
<comment type="caution">
    <text evidence="3">The sequence shown here is derived from an EMBL/GenBank/DDBJ whole genome shotgun (WGS) entry which is preliminary data.</text>
</comment>
<dbReference type="EMBL" id="BMAT01013602">
    <property type="protein sequence ID" value="GFS16030.1"/>
    <property type="molecule type" value="Genomic_DNA"/>
</dbReference>
<proteinExistence type="predicted"/>
<accession>A0AAV4J188</accession>
<gene>
    <name evidence="3" type="ORF">ElyMa_006784800</name>
</gene>
<protein>
    <recommendedName>
        <fullName evidence="5">PDZ domain-containing protein</fullName>
    </recommendedName>
</protein>
<organism evidence="3 4">
    <name type="scientific">Elysia marginata</name>
    <dbReference type="NCBI Taxonomy" id="1093978"/>
    <lineage>
        <taxon>Eukaryota</taxon>
        <taxon>Metazoa</taxon>
        <taxon>Spiralia</taxon>
        <taxon>Lophotrochozoa</taxon>
        <taxon>Mollusca</taxon>
        <taxon>Gastropoda</taxon>
        <taxon>Heterobranchia</taxon>
        <taxon>Euthyneura</taxon>
        <taxon>Panpulmonata</taxon>
        <taxon>Sacoglossa</taxon>
        <taxon>Placobranchoidea</taxon>
        <taxon>Plakobranchidae</taxon>
        <taxon>Elysia</taxon>
    </lineage>
</organism>
<feature type="compositionally biased region" description="Polar residues" evidence="1">
    <location>
        <begin position="209"/>
        <end position="221"/>
    </location>
</feature>
<evidence type="ECO:0000313" key="3">
    <source>
        <dbReference type="EMBL" id="GFS16030.1"/>
    </source>
</evidence>
<keyword evidence="2" id="KW-1133">Transmembrane helix</keyword>
<feature type="transmembrane region" description="Helical" evidence="2">
    <location>
        <begin position="334"/>
        <end position="354"/>
    </location>
</feature>
<evidence type="ECO:0000256" key="1">
    <source>
        <dbReference type="SAM" id="MobiDB-lite"/>
    </source>
</evidence>
<name>A0AAV4J188_9GAST</name>
<keyword evidence="4" id="KW-1185">Reference proteome</keyword>
<dbReference type="Proteomes" id="UP000762676">
    <property type="component" value="Unassembled WGS sequence"/>
</dbReference>
<reference evidence="3 4" key="1">
    <citation type="journal article" date="2021" name="Elife">
        <title>Chloroplast acquisition without the gene transfer in kleptoplastic sea slugs, Plakobranchus ocellatus.</title>
        <authorList>
            <person name="Maeda T."/>
            <person name="Takahashi S."/>
            <person name="Yoshida T."/>
            <person name="Shimamura S."/>
            <person name="Takaki Y."/>
            <person name="Nagai Y."/>
            <person name="Toyoda A."/>
            <person name="Suzuki Y."/>
            <person name="Arimoto A."/>
            <person name="Ishii H."/>
            <person name="Satoh N."/>
            <person name="Nishiyama T."/>
            <person name="Hasebe M."/>
            <person name="Maruyama T."/>
            <person name="Minagawa J."/>
            <person name="Obokata J."/>
            <person name="Shigenobu S."/>
        </authorList>
    </citation>
    <scope>NUCLEOTIDE SEQUENCE [LARGE SCALE GENOMIC DNA]</scope>
</reference>
<dbReference type="AlphaFoldDB" id="A0AAV4J188"/>